<keyword evidence="2" id="KW-1185">Reference proteome</keyword>
<comment type="caution">
    <text evidence="1">The sequence shown here is derived from an EMBL/GenBank/DDBJ whole genome shotgun (WGS) entry which is preliminary data.</text>
</comment>
<organism evidence="1 2">
    <name type="scientific">Zarea fungicola</name>
    <dbReference type="NCBI Taxonomy" id="93591"/>
    <lineage>
        <taxon>Eukaryota</taxon>
        <taxon>Fungi</taxon>
        <taxon>Dikarya</taxon>
        <taxon>Ascomycota</taxon>
        <taxon>Pezizomycotina</taxon>
        <taxon>Sordariomycetes</taxon>
        <taxon>Hypocreomycetidae</taxon>
        <taxon>Hypocreales</taxon>
        <taxon>Cordycipitaceae</taxon>
        <taxon>Zarea</taxon>
    </lineage>
</organism>
<dbReference type="Proteomes" id="UP001143910">
    <property type="component" value="Unassembled WGS sequence"/>
</dbReference>
<name>A0ACC1MCI2_9HYPO</name>
<accession>A0ACC1MCI2</accession>
<proteinExistence type="predicted"/>
<reference evidence="1" key="1">
    <citation type="submission" date="2022-08" db="EMBL/GenBank/DDBJ databases">
        <title>Genome Sequence of Lecanicillium fungicola.</title>
        <authorList>
            <person name="Buettner E."/>
        </authorList>
    </citation>
    <scope>NUCLEOTIDE SEQUENCE</scope>
    <source>
        <strain evidence="1">Babe33</strain>
    </source>
</reference>
<sequence length="82" mass="8976">MYGGEDGSSQSRWNEDYAREYVRLSLLGVHNINDLTECTKVLPAFTGLTFTNPDAEQMARYASGELTGSHAYAALEAGDMIP</sequence>
<evidence type="ECO:0000313" key="2">
    <source>
        <dbReference type="Proteomes" id="UP001143910"/>
    </source>
</evidence>
<evidence type="ECO:0000313" key="1">
    <source>
        <dbReference type="EMBL" id="KAJ2955374.1"/>
    </source>
</evidence>
<protein>
    <submittedName>
        <fullName evidence="1">Uncharacterized protein</fullName>
    </submittedName>
</protein>
<dbReference type="EMBL" id="JANJQO010003871">
    <property type="protein sequence ID" value="KAJ2955374.1"/>
    <property type="molecule type" value="Genomic_DNA"/>
</dbReference>
<gene>
    <name evidence="1" type="ORF">NQ176_g11403</name>
</gene>